<evidence type="ECO:0000313" key="3">
    <source>
        <dbReference type="Proteomes" id="UP000234891"/>
    </source>
</evidence>
<keyword evidence="1" id="KW-0812">Transmembrane</keyword>
<feature type="transmembrane region" description="Helical" evidence="1">
    <location>
        <begin position="9"/>
        <end position="31"/>
    </location>
</feature>
<dbReference type="Proteomes" id="UP000234891">
    <property type="component" value="Unassembled WGS sequence"/>
</dbReference>
<dbReference type="EMBL" id="NIHS01000030">
    <property type="protein sequence ID" value="PLT71088.1"/>
    <property type="molecule type" value="Genomic_DNA"/>
</dbReference>
<dbReference type="RefSeq" id="WP_008818158.1">
    <property type="nucleotide sequence ID" value="NZ_NIHS01000030.1"/>
</dbReference>
<comment type="caution">
    <text evidence="2">The sequence shown here is derived from an EMBL/GenBank/DDBJ whole genome shotgun (WGS) entry which is preliminary data.</text>
</comment>
<keyword evidence="1" id="KW-1133">Transmembrane helix</keyword>
<gene>
    <name evidence="2" type="ORF">CDL26_13425</name>
</gene>
<keyword evidence="1" id="KW-0472">Membrane</keyword>
<feature type="transmembrane region" description="Helical" evidence="1">
    <location>
        <begin position="160"/>
        <end position="177"/>
    </location>
</feature>
<evidence type="ECO:0000256" key="1">
    <source>
        <dbReference type="SAM" id="Phobius"/>
    </source>
</evidence>
<dbReference type="AlphaFoldDB" id="A0A2N5P7G7"/>
<feature type="transmembrane region" description="Helical" evidence="1">
    <location>
        <begin position="93"/>
        <end position="114"/>
    </location>
</feature>
<evidence type="ECO:0008006" key="4">
    <source>
        <dbReference type="Google" id="ProtNLM"/>
    </source>
</evidence>
<organism evidence="2 3">
    <name type="scientific">Mediterraneibacter gnavus</name>
    <name type="common">Ruminococcus gnavus</name>
    <dbReference type="NCBI Taxonomy" id="33038"/>
    <lineage>
        <taxon>Bacteria</taxon>
        <taxon>Bacillati</taxon>
        <taxon>Bacillota</taxon>
        <taxon>Clostridia</taxon>
        <taxon>Lachnospirales</taxon>
        <taxon>Lachnospiraceae</taxon>
        <taxon>Mediterraneibacter</taxon>
    </lineage>
</organism>
<feature type="transmembrane region" description="Helical" evidence="1">
    <location>
        <begin position="183"/>
        <end position="204"/>
    </location>
</feature>
<reference evidence="2 3" key="1">
    <citation type="journal article" date="2017" name="Genome Med.">
        <title>A novel Ruminococcus gnavus clade enriched in inflammatory bowel disease patients.</title>
        <authorList>
            <person name="Hall A.B."/>
            <person name="Yassour M."/>
            <person name="Sauk J."/>
            <person name="Garner A."/>
            <person name="Jiang X."/>
            <person name="Arthur T."/>
            <person name="Lagoudas G.K."/>
            <person name="Vatanen T."/>
            <person name="Fornelos N."/>
            <person name="Wilson R."/>
            <person name="Bertha M."/>
            <person name="Cohen M."/>
            <person name="Garber J."/>
            <person name="Khalili H."/>
            <person name="Gevers D."/>
            <person name="Ananthakrishnan A.N."/>
            <person name="Kugathasan S."/>
            <person name="Lander E.S."/>
            <person name="Blainey P."/>
            <person name="Vlamakis H."/>
            <person name="Xavier R.J."/>
            <person name="Huttenhower C."/>
        </authorList>
    </citation>
    <scope>NUCLEOTIDE SEQUENCE [LARGE SCALE GENOMIC DNA]</scope>
    <source>
        <strain evidence="2 3">RJX1124</strain>
    </source>
</reference>
<feature type="transmembrane region" description="Helical" evidence="1">
    <location>
        <begin position="120"/>
        <end position="140"/>
    </location>
</feature>
<proteinExistence type="predicted"/>
<name>A0A2N5P7G7_MEDGN</name>
<sequence length="217" mass="25029">MSKKQIKTFIITSIIWLVCLIAGITHSLLYNEGRWVVEMDLENLYFSVKDIPMLTVGVLTILWGIYVVMVAFKIIFNVLFPQDSSNPSYTKKIPSFMGIFGICGFLGFLGFWTYSEYGVVSPFLFFALFGLFGLFFEGKLSHTLKDELFQQNKVRADLKAYKTGFILLVFVVLFSRWHVLALNAEWCAIFLLISVSLIVAIILFQKSYLLYHYEKEE</sequence>
<evidence type="ECO:0000313" key="2">
    <source>
        <dbReference type="EMBL" id="PLT71088.1"/>
    </source>
</evidence>
<protein>
    <recommendedName>
        <fullName evidence="4">DUF3796 domain-containing protein</fullName>
    </recommendedName>
</protein>
<accession>A0A2N5P7G7</accession>
<feature type="transmembrane region" description="Helical" evidence="1">
    <location>
        <begin position="51"/>
        <end position="72"/>
    </location>
</feature>